<dbReference type="Pfam" id="PF00225">
    <property type="entry name" value="Kinesin"/>
    <property type="match status" value="1"/>
</dbReference>
<dbReference type="SUPFAM" id="SSF52540">
    <property type="entry name" value="P-loop containing nucleoside triphosphate hydrolases"/>
    <property type="match status" value="1"/>
</dbReference>
<evidence type="ECO:0000256" key="4">
    <source>
        <dbReference type="ARBA" id="ARBA00023054"/>
    </source>
</evidence>
<comment type="similarity">
    <text evidence="6 7">Belongs to the TRAFAC class myosin-kinesin ATPase superfamily. Kinesin family.</text>
</comment>
<feature type="coiled-coil region" evidence="8">
    <location>
        <begin position="620"/>
        <end position="647"/>
    </location>
</feature>
<evidence type="ECO:0000256" key="5">
    <source>
        <dbReference type="ARBA" id="ARBA00023175"/>
    </source>
</evidence>
<feature type="compositionally biased region" description="Polar residues" evidence="9">
    <location>
        <begin position="662"/>
        <end position="676"/>
    </location>
</feature>
<evidence type="ECO:0000256" key="6">
    <source>
        <dbReference type="PROSITE-ProRule" id="PRU00283"/>
    </source>
</evidence>
<feature type="binding site" evidence="6">
    <location>
        <begin position="186"/>
        <end position="193"/>
    </location>
    <ligand>
        <name>ATP</name>
        <dbReference type="ChEBI" id="CHEBI:30616"/>
    </ligand>
</feature>
<sequence>MSQASTFGPKSSSLSTSSTSTITTPVRHNAAAARSNYRPPSRPTYRASSPVQQPHSSNHHHYQHQPPQQQGNDRNRSRPGSSFGMSRPTTPINSYSKQEPYTGSISVSIRPNPHSANAATSQNWIINQSSNTITNGLDGTTFAFDHVFPAQDLAVNNNHQVYLKTCKPIVERFLDEGYNGTVFAYGMTGSGKTYSMKGDGNGNGGGTIGFVELAIEDIFDKIENNTEGVKYQVSMSYLEIYNERIIDLLSTPAVGNGSSTTRSDLKIRDDHEYGVKVVGLGSPSITSKEQMLSLIKKGDLNRKTSATDFNARSSRSHSILQIRLNKVNPLTNLEASATLSLCDLAGSERASTSLERRKEGSYINKSLLALSNVINKLSASTNTSGYSMDTHISYRDSKLTRLLQPALSGRSLVSILCTIHMGGGTSGTNTASSLNQSVSETYKTLRFAARAKDIVISVEKNGFKMAGGDNEAHVQRELAQLNYTIEQQRQEIMLLRAAQSPSLDSPFYASDSPRSPSITEQQLREENRVLMDKLDHLTRLTDLQRTETIIIKDNVMNDILGSNAAESQMFMANIEEFYKRWHHEMEESKLYVAHLENQLKNGHLAQLQQSQAWQAKIQGDEDLLDVLKEQEGEIMQLKEAIKDKDHIIRSFTKSSRMRKLADSNSAMNTIRSSITTPDYEPKRPAPSRGSSSELIGNHGAGKENEPEMMMIDFKLSPKKPPISSFDVMH</sequence>
<feature type="compositionally biased region" description="Polar residues" evidence="9">
    <location>
        <begin position="1"/>
        <end position="10"/>
    </location>
</feature>
<dbReference type="InterPro" id="IPR019821">
    <property type="entry name" value="Kinesin_motor_CS"/>
</dbReference>
<dbReference type="Proteomes" id="UP001497383">
    <property type="component" value="Chromosome 4"/>
</dbReference>
<dbReference type="EMBL" id="OZ022408">
    <property type="protein sequence ID" value="CAK9439628.1"/>
    <property type="molecule type" value="Genomic_DNA"/>
</dbReference>
<feature type="region of interest" description="Disordered" evidence="9">
    <location>
        <begin position="662"/>
        <end position="729"/>
    </location>
</feature>
<feature type="domain" description="Kinesin motor" evidence="10">
    <location>
        <begin position="104"/>
        <end position="454"/>
    </location>
</feature>
<evidence type="ECO:0000256" key="8">
    <source>
        <dbReference type="SAM" id="Coils"/>
    </source>
</evidence>
<protein>
    <recommendedName>
        <fullName evidence="7">Kinesin-like protein</fullName>
    </recommendedName>
</protein>
<gene>
    <name evidence="11" type="ORF">LODBEIA_P37280</name>
</gene>
<reference evidence="11 12" key="1">
    <citation type="submission" date="2024-03" db="EMBL/GenBank/DDBJ databases">
        <authorList>
            <person name="Brejova B."/>
        </authorList>
    </citation>
    <scope>NUCLEOTIDE SEQUENCE [LARGE SCALE GENOMIC DNA]</scope>
    <source>
        <strain evidence="11 12">CBS 14171</strain>
    </source>
</reference>
<keyword evidence="4 8" id="KW-0175">Coiled coil</keyword>
<dbReference type="InterPro" id="IPR027640">
    <property type="entry name" value="Kinesin-like_fam"/>
</dbReference>
<evidence type="ECO:0000256" key="3">
    <source>
        <dbReference type="ARBA" id="ARBA00022840"/>
    </source>
</evidence>
<keyword evidence="5 6" id="KW-0505">Motor protein</keyword>
<keyword evidence="2 6" id="KW-0547">Nucleotide-binding</keyword>
<dbReference type="PROSITE" id="PS00411">
    <property type="entry name" value="KINESIN_MOTOR_1"/>
    <property type="match status" value="1"/>
</dbReference>
<evidence type="ECO:0000313" key="11">
    <source>
        <dbReference type="EMBL" id="CAK9439628.1"/>
    </source>
</evidence>
<evidence type="ECO:0000256" key="7">
    <source>
        <dbReference type="RuleBase" id="RU000394"/>
    </source>
</evidence>
<evidence type="ECO:0000256" key="2">
    <source>
        <dbReference type="ARBA" id="ARBA00022741"/>
    </source>
</evidence>
<dbReference type="InterPro" id="IPR001752">
    <property type="entry name" value="Kinesin_motor_dom"/>
</dbReference>
<dbReference type="PANTHER" id="PTHR47968">
    <property type="entry name" value="CENTROMERE PROTEIN E"/>
    <property type="match status" value="1"/>
</dbReference>
<feature type="region of interest" description="Disordered" evidence="9">
    <location>
        <begin position="1"/>
        <end position="117"/>
    </location>
</feature>
<evidence type="ECO:0000256" key="9">
    <source>
        <dbReference type="SAM" id="MobiDB-lite"/>
    </source>
</evidence>
<dbReference type="PRINTS" id="PR00380">
    <property type="entry name" value="KINESINHEAVY"/>
</dbReference>
<dbReference type="PANTHER" id="PTHR47968:SF36">
    <property type="entry name" value="KINESIN HEAVY CHAIN ISOFORM X1"/>
    <property type="match status" value="1"/>
</dbReference>
<keyword evidence="1 7" id="KW-0493">Microtubule</keyword>
<evidence type="ECO:0000259" key="10">
    <source>
        <dbReference type="PROSITE" id="PS50067"/>
    </source>
</evidence>
<dbReference type="GeneID" id="92208924"/>
<evidence type="ECO:0000313" key="12">
    <source>
        <dbReference type="Proteomes" id="UP001497383"/>
    </source>
</evidence>
<name>A0ABP0ZN05_9ASCO</name>
<evidence type="ECO:0000256" key="1">
    <source>
        <dbReference type="ARBA" id="ARBA00022701"/>
    </source>
</evidence>
<feature type="compositionally biased region" description="Low complexity" evidence="9">
    <location>
        <begin position="11"/>
        <end position="24"/>
    </location>
</feature>
<proteinExistence type="inferred from homology"/>
<accession>A0ABP0ZN05</accession>
<dbReference type="PROSITE" id="PS50067">
    <property type="entry name" value="KINESIN_MOTOR_2"/>
    <property type="match status" value="1"/>
</dbReference>
<keyword evidence="12" id="KW-1185">Reference proteome</keyword>
<dbReference type="InterPro" id="IPR027417">
    <property type="entry name" value="P-loop_NTPase"/>
</dbReference>
<dbReference type="InterPro" id="IPR036961">
    <property type="entry name" value="Kinesin_motor_dom_sf"/>
</dbReference>
<dbReference type="SMART" id="SM00129">
    <property type="entry name" value="KISc"/>
    <property type="match status" value="1"/>
</dbReference>
<feature type="compositionally biased region" description="Polar residues" evidence="9">
    <location>
        <begin position="78"/>
        <end position="117"/>
    </location>
</feature>
<dbReference type="Gene3D" id="3.40.850.10">
    <property type="entry name" value="Kinesin motor domain"/>
    <property type="match status" value="1"/>
</dbReference>
<feature type="coiled-coil region" evidence="8">
    <location>
        <begin position="471"/>
        <end position="540"/>
    </location>
</feature>
<organism evidence="11 12">
    <name type="scientific">Lodderomyces beijingensis</name>
    <dbReference type="NCBI Taxonomy" id="1775926"/>
    <lineage>
        <taxon>Eukaryota</taxon>
        <taxon>Fungi</taxon>
        <taxon>Dikarya</taxon>
        <taxon>Ascomycota</taxon>
        <taxon>Saccharomycotina</taxon>
        <taxon>Pichiomycetes</taxon>
        <taxon>Debaryomycetaceae</taxon>
        <taxon>Candida/Lodderomyces clade</taxon>
        <taxon>Lodderomyces</taxon>
    </lineage>
</organism>
<dbReference type="RefSeq" id="XP_066830666.1">
    <property type="nucleotide sequence ID" value="XM_066973870.1"/>
</dbReference>
<keyword evidence="3 6" id="KW-0067">ATP-binding</keyword>